<dbReference type="Gene3D" id="3.40.50.1110">
    <property type="entry name" value="SGNH hydrolase"/>
    <property type="match status" value="1"/>
</dbReference>
<protein>
    <submittedName>
        <fullName evidence="2">Lysophospholipase L1</fullName>
    </submittedName>
</protein>
<dbReference type="Proteomes" id="UP000199372">
    <property type="component" value="Unassembled WGS sequence"/>
</dbReference>
<dbReference type="RefSeq" id="WP_091845822.1">
    <property type="nucleotide sequence ID" value="NZ_FOCM01000005.1"/>
</dbReference>
<dbReference type="SUPFAM" id="SSF52266">
    <property type="entry name" value="SGNH hydrolase"/>
    <property type="match status" value="1"/>
</dbReference>
<dbReference type="AlphaFoldDB" id="A0A1H8IHL3"/>
<sequence length="207" mass="22040">MPHLLIYGDSNSFGTQPREAWGELPRLGDDERWPGVLAAALGPDWKVTPEALPGRTICSDDPTAGPWRNGLRVLPAVLGSHLPVDIVAVMLGTNDLKAMFGFTGFEVSECARRLLAEIPRHVPGARRLWIAPPEPYAAGLYGELYRGAETRGASLPEHLARVAAEEGVAFFDAGGVIACDPADGVHFRAPAHAALGRALVPVIRGLA</sequence>
<evidence type="ECO:0000259" key="1">
    <source>
        <dbReference type="Pfam" id="PF13472"/>
    </source>
</evidence>
<dbReference type="InterPro" id="IPR036514">
    <property type="entry name" value="SGNH_hydro_sf"/>
</dbReference>
<organism evidence="2 3">
    <name type="scientific">Palleronia pelagia</name>
    <dbReference type="NCBI Taxonomy" id="387096"/>
    <lineage>
        <taxon>Bacteria</taxon>
        <taxon>Pseudomonadati</taxon>
        <taxon>Pseudomonadota</taxon>
        <taxon>Alphaproteobacteria</taxon>
        <taxon>Rhodobacterales</taxon>
        <taxon>Roseobacteraceae</taxon>
        <taxon>Palleronia</taxon>
    </lineage>
</organism>
<accession>A0A1H8IHL3</accession>
<dbReference type="InterPro" id="IPR013830">
    <property type="entry name" value="SGNH_hydro"/>
</dbReference>
<proteinExistence type="predicted"/>
<evidence type="ECO:0000313" key="2">
    <source>
        <dbReference type="EMBL" id="SEN68173.1"/>
    </source>
</evidence>
<keyword evidence="3" id="KW-1185">Reference proteome</keyword>
<dbReference type="Pfam" id="PF13472">
    <property type="entry name" value="Lipase_GDSL_2"/>
    <property type="match status" value="1"/>
</dbReference>
<dbReference type="GO" id="GO:0016788">
    <property type="term" value="F:hydrolase activity, acting on ester bonds"/>
    <property type="evidence" value="ECO:0007669"/>
    <property type="project" value="UniProtKB-ARBA"/>
</dbReference>
<name>A0A1H8IHL3_9RHOB</name>
<dbReference type="OrthoDB" id="164654at2"/>
<evidence type="ECO:0000313" key="3">
    <source>
        <dbReference type="Proteomes" id="UP000199372"/>
    </source>
</evidence>
<gene>
    <name evidence="2" type="ORF">SAMN04488011_105240</name>
</gene>
<dbReference type="EMBL" id="FOCM01000005">
    <property type="protein sequence ID" value="SEN68173.1"/>
    <property type="molecule type" value="Genomic_DNA"/>
</dbReference>
<reference evidence="3" key="1">
    <citation type="submission" date="2016-10" db="EMBL/GenBank/DDBJ databases">
        <authorList>
            <person name="Varghese N."/>
            <person name="Submissions S."/>
        </authorList>
    </citation>
    <scope>NUCLEOTIDE SEQUENCE [LARGE SCALE GENOMIC DNA]</scope>
    <source>
        <strain evidence="3">DSM 26893</strain>
    </source>
</reference>
<feature type="domain" description="SGNH hydrolase-type esterase" evidence="1">
    <location>
        <begin position="7"/>
        <end position="193"/>
    </location>
</feature>